<name>A0A9X1NFQ8_9ACTN</name>
<dbReference type="Gene3D" id="2.60.120.260">
    <property type="entry name" value="Galactose-binding domain-like"/>
    <property type="match status" value="1"/>
</dbReference>
<organism evidence="2 3">
    <name type="scientific">Kineosporia babensis</name>
    <dbReference type="NCBI Taxonomy" id="499548"/>
    <lineage>
        <taxon>Bacteria</taxon>
        <taxon>Bacillati</taxon>
        <taxon>Actinomycetota</taxon>
        <taxon>Actinomycetes</taxon>
        <taxon>Kineosporiales</taxon>
        <taxon>Kineosporiaceae</taxon>
        <taxon>Kineosporia</taxon>
    </lineage>
</organism>
<evidence type="ECO:0000256" key="1">
    <source>
        <dbReference type="SAM" id="MobiDB-lite"/>
    </source>
</evidence>
<protein>
    <submittedName>
        <fullName evidence="2">Uncharacterized protein</fullName>
    </submittedName>
</protein>
<gene>
    <name evidence="2" type="ORF">LR394_15070</name>
</gene>
<evidence type="ECO:0000313" key="3">
    <source>
        <dbReference type="Proteomes" id="UP001138997"/>
    </source>
</evidence>
<keyword evidence="3" id="KW-1185">Reference proteome</keyword>
<reference evidence="2" key="1">
    <citation type="submission" date="2021-11" db="EMBL/GenBank/DDBJ databases">
        <title>Streptomyces corallinus and Kineosporia corallina sp. nov., two new coral-derived marine actinobacteria.</title>
        <authorList>
            <person name="Buangrab K."/>
            <person name="Sutthacheep M."/>
            <person name="Yeemin T."/>
            <person name="Harunari E."/>
            <person name="Igarashi Y."/>
            <person name="Sripreechasak P."/>
            <person name="Kanchanasin P."/>
            <person name="Tanasupawat S."/>
            <person name="Phongsopitanun W."/>
        </authorList>
    </citation>
    <scope>NUCLEOTIDE SEQUENCE</scope>
    <source>
        <strain evidence="2">JCM 31032</strain>
    </source>
</reference>
<comment type="caution">
    <text evidence="2">The sequence shown here is derived from an EMBL/GenBank/DDBJ whole genome shotgun (WGS) entry which is preliminary data.</text>
</comment>
<dbReference type="AlphaFoldDB" id="A0A9X1NFQ8"/>
<dbReference type="EMBL" id="JAJOMB010000007">
    <property type="protein sequence ID" value="MCD5312228.1"/>
    <property type="molecule type" value="Genomic_DNA"/>
</dbReference>
<accession>A0A9X1NFQ8</accession>
<dbReference type="RefSeq" id="WP_231442219.1">
    <property type="nucleotide sequence ID" value="NZ_JAJOMB010000007.1"/>
</dbReference>
<dbReference type="Proteomes" id="UP001138997">
    <property type="component" value="Unassembled WGS sequence"/>
</dbReference>
<dbReference type="SUPFAM" id="SSF49785">
    <property type="entry name" value="Galactose-binding domain-like"/>
    <property type="match status" value="1"/>
</dbReference>
<proteinExistence type="predicted"/>
<evidence type="ECO:0000313" key="2">
    <source>
        <dbReference type="EMBL" id="MCD5312228.1"/>
    </source>
</evidence>
<feature type="region of interest" description="Disordered" evidence="1">
    <location>
        <begin position="34"/>
        <end position="103"/>
    </location>
</feature>
<feature type="compositionally biased region" description="Low complexity" evidence="1">
    <location>
        <begin position="41"/>
        <end position="91"/>
    </location>
</feature>
<dbReference type="InterPro" id="IPR008979">
    <property type="entry name" value="Galactose-bd-like_sf"/>
</dbReference>
<sequence>MTSRSRTASSPWLGIGLLSLVVAGSSLAVPRVLPTRTSGDAPTQTVAAPTSTPAPEASTPSSVSTATTTVAAPTTTQAPTQTPTPSATPTTKKPRPKPTFEPLTINPWAKIHDSSGIEVTECPLCVSGKRVQYLGQGHYVIVRLKDVEVPGKRTMTVIYTCACDDEPRELDVMVNSDPVRTVALKGARSWDSPDRTTMRITLAKGENVIRFFNQEAPAPDLDQILIR</sequence>